<dbReference type="InterPro" id="IPR035979">
    <property type="entry name" value="RBD_domain_sf"/>
</dbReference>
<feature type="compositionally biased region" description="Basic and acidic residues" evidence="6">
    <location>
        <begin position="706"/>
        <end position="715"/>
    </location>
</feature>
<dbReference type="InterPro" id="IPR001841">
    <property type="entry name" value="Znf_RING"/>
</dbReference>
<dbReference type="OrthoDB" id="433943at2759"/>
<gene>
    <name evidence="9" type="primary">FCPC</name>
    <name evidence="9" type="ORF">AK812_SmicGene24579</name>
</gene>
<dbReference type="Pfam" id="PF00504">
    <property type="entry name" value="Chloroa_b-bind"/>
    <property type="match status" value="1"/>
</dbReference>
<dbReference type="SUPFAM" id="SSF54928">
    <property type="entry name" value="RNA-binding domain, RBD"/>
    <property type="match status" value="1"/>
</dbReference>
<evidence type="ECO:0000256" key="5">
    <source>
        <dbReference type="PROSITE-ProRule" id="PRU00176"/>
    </source>
</evidence>
<feature type="domain" description="RRM" evidence="8">
    <location>
        <begin position="2484"/>
        <end position="2565"/>
    </location>
</feature>
<feature type="region of interest" description="Disordered" evidence="6">
    <location>
        <begin position="2186"/>
        <end position="2219"/>
    </location>
</feature>
<evidence type="ECO:0000259" key="8">
    <source>
        <dbReference type="PROSITE" id="PS50102"/>
    </source>
</evidence>
<dbReference type="GO" id="GO:0003723">
    <property type="term" value="F:RNA binding"/>
    <property type="evidence" value="ECO:0007669"/>
    <property type="project" value="UniProtKB-UniRule"/>
</dbReference>
<evidence type="ECO:0000259" key="7">
    <source>
        <dbReference type="PROSITE" id="PS50089"/>
    </source>
</evidence>
<sequence length="2575" mass="283659">MASDDDKRQLITGADSDLQFVLGEAGLSLDAQYRVVQRHTTLRRFQAIADSRAEARVAGKADFGLADDTADGRQQIAGVVAAWELARDVITKETETRAEAKVLGQPRILQVTERQAMIKAVVAVHGQLGESETPSAEYLALKCEECEVNEPQASTLDAITSKKSTLTTSIQSSLDASGRIHITQHKAKSELPTSTEAYRKVLRVEAFTWLCMAARFKSKQWLQGLKLSDFDQFVNYILGEKVAQLNVPTSHQPNDVPTLSPPWHVVLAYEHRLRKEAFRLVNEEDQTLSAALATVVSSAELKETYFTTPLALSIIERPRKWYKGKGKDKDGKGFGRDPKGGHKGKDDKGGKGGKTATSDPALKGLTLVWRTPEGDVGSFLHDLGHVDTLLQFDLQRSSEHDLTKDLGATPDQEVPASIWQFPSVRELQVTTKAITFAVFQCTFEAPTSKPTRFLTNLSAFTQQPPAFATWPRFDSEHRYVGPLPPRCPHGGHEQVLAGRSGHVWATSAAAAYPPLMCEWIAHAVLTSAARGGIRSASHSSGASKAIAGSVHEALPEASKAIAGSVQEALPKASEAIAGSVQEAVPKAAEDLAEAISSTRTPTRAEVIDGKRLAGQLVPITAEPAYIHAYRDLHFTMPWTGRRLVIIAFSVADHEQAPQDVLSTLRGQGFVLPGEAPPEACSSFKAPAEDAEASADSCSGSTSEGPEPFRPEDCHNEGPPLSLEWDGKVEPINDGFGLCSPTRWPPAARGGRLPTKAAGFAKAMHRVLRDFVDRHIPDARRTAMELALGRLKSSPFRPEVLEVLREEWFGCVEAAAGARSSELREIPPNQPFYLHAISSTARLLEDPDWEAIACQKDSYVTGVAIGFDEPAPHLPQVYEFKFKSRKLDDSEDEWHRDNYSSAKQTIEQLEQKFKEEEALGRMAPSTLPVLEQRYGKERVRIASLGSLLKPDGSARPLHDGTHGVRVNNGIRMLNQQANPGPREVVHLVRSAKQSQEATFCLTGDVTAAHRLFLVRESDWPLLCCRLRDDSPVVWYNKVGTFGISSSAFLWSRLFGVIGRCAARFLLTIWFYHLVYVDDVHANFAGKDKFHHLLMWLACFEMFGTPFAYKKFRGGLTSAFVGYELSYPDQRVGISESRGQWLLKWIEEARASRFVVSVRRFAEFLGRLGFVSRLLVWLKAHLAPLYSWRAAVSVSAVARLPDTVILTLEYLSLTFKDMSFKVAAARTIRREGVAFRTDAKCADGYVVLGGWECSGATKDSRWFSIKLTPEEAPYLFDPEGHSQWASASAELLATLVALHAFGHLEGNAQRRIMTVEVLAQTDNKANEGLAKKGSTTRWPLLMINMQLSHLLMKASLKLTLGWRPRDQNQEADALTNEVFDLFDSQRRICLQYADLPLSFLHSLYKATSSELKTQSGRGGQANWRNTSYIGSSYCGIISAGPDGLHTFANVELENCFSVNLRLSAKQCSTGYLQDCHSYYAGSRVHRHLVFPLALAGIEKVPQLTTIGDRNEEEEIGQHIAPVAPRIATDNAQVRLEAAAPRTLGVERPLSKQQALFSALAVYWSSTSFRASDCIHHKIAIRYLCEPKDIVRDDDIGTQLFCTVWIAQSPIGFAKVSDCALAKVVDQKTPFHVSRSALRCLSPVHLSVMGYFPTRQSERGCVYARVDLMWALCCSIEFCPKPANVSTTITSSPSQGQPSPSRSPGNSRSPGGSSVVAVDNADVIVVVFELQRLRRAGLGFRPHGSFRLVCSICASATASEHCSSLLTIAIRFRSCAASRIEREMEASTLGSQDPEPVGMDPLNDCPICFETYERWMEIEGGGGDPPRHAEKKLDCCGQSLCLHCYGHLRRCPFCRVRWHGDSEEDDDLDPDDANFWQRRNFPNPILTVWGTTLALDLIRVMTSSALTGARAIAAAATAAATESPLLLAGTATGAAVVVGGLALVKAAQHRPEQAERLQQAVRDRIRHQLVLRVADNISNSWRKAVTEIWDALHWHLSPQLKGMPHVYTGSIWRTNARIKHHAALAALLRSDGSQNEIPSSAASSSSAQAPSEDTFVRLRIWGDVVFCFMLWLDYNPHTPNWGACTSYGLPHLHLCWHNRWREDLRYVVCDLARHVESEYVQAVLPRQELKCVECLLAMLDHVLSWEVVTLDRGSLTLAGVACAECSPLHCAEKAETEVEAEAEASEAEVELDEVDGIDEDSEAQSREIQKAKPRPRRKPFDPTLEPGAMAPLGFFDPLGFCPSGDEGKFKQLRAAELKHGRVAMLASVGLVAQCYIRLPFLGLKESPAGYKAALLVPSLWMFGLVVIGSMLMEWLVWKEDPWKEPGNFGDPLGFNMYNRDMRDKELNNGRFAMFATSGILAAELLTGKTAAEQLGQLGLSELIQASLWNYADFCAKLKERFAEAWAATWAPPEAEVEARSFETHAEAMAWRHVPEGFREIWCMCSPLQGSGMVTPRGDAEAEADKVLTAVVSAGFAKQLPAGLEEESTLLVANLPFAATSLEVGAHFSWYAPVVRVTRLDKTVTGTDSSYLVTFVDVDSAKAALQGQVGVYPHAGGSSRPLRVQQFKSQESSSSWFGW</sequence>
<dbReference type="GO" id="GO:0009507">
    <property type="term" value="C:chloroplast"/>
    <property type="evidence" value="ECO:0007669"/>
    <property type="project" value="UniProtKB-SubCell"/>
</dbReference>
<reference evidence="9 10" key="1">
    <citation type="submission" date="2016-02" db="EMBL/GenBank/DDBJ databases">
        <title>Genome analysis of coral dinoflagellate symbionts highlights evolutionary adaptations to a symbiotic lifestyle.</title>
        <authorList>
            <person name="Aranda M."/>
            <person name="Li Y."/>
            <person name="Liew Y.J."/>
            <person name="Baumgarten S."/>
            <person name="Simakov O."/>
            <person name="Wilson M."/>
            <person name="Piel J."/>
            <person name="Ashoor H."/>
            <person name="Bougouffa S."/>
            <person name="Bajic V.B."/>
            <person name="Ryu T."/>
            <person name="Ravasi T."/>
            <person name="Bayer T."/>
            <person name="Micklem G."/>
            <person name="Kim H."/>
            <person name="Bhak J."/>
            <person name="Lajeunesse T.C."/>
            <person name="Voolstra C.R."/>
        </authorList>
    </citation>
    <scope>NUCLEOTIDE SEQUENCE [LARGE SCALE GENOMIC DNA]</scope>
    <source>
        <strain evidence="9 10">CCMP2467</strain>
    </source>
</reference>
<keyword evidence="10" id="KW-1185">Reference proteome</keyword>
<dbReference type="PROSITE" id="PS50102">
    <property type="entry name" value="RRM"/>
    <property type="match status" value="1"/>
</dbReference>
<evidence type="ECO:0000256" key="6">
    <source>
        <dbReference type="SAM" id="MobiDB-lite"/>
    </source>
</evidence>
<dbReference type="PANTHER" id="PTHR33050:SF7">
    <property type="entry name" value="RIBONUCLEASE H"/>
    <property type="match status" value="1"/>
</dbReference>
<proteinExistence type="predicted"/>
<keyword evidence="4" id="KW-0479">Metal-binding</keyword>
<comment type="subcellular location">
    <subcellularLocation>
        <location evidence="1">Plastid</location>
        <location evidence="1">Chloroplast</location>
    </subcellularLocation>
</comment>
<keyword evidence="5" id="KW-0694">RNA-binding</keyword>
<feature type="region of interest" description="Disordered" evidence="6">
    <location>
        <begin position="1686"/>
        <end position="1711"/>
    </location>
</feature>
<evidence type="ECO:0000256" key="4">
    <source>
        <dbReference type="PROSITE-ProRule" id="PRU00175"/>
    </source>
</evidence>
<feature type="compositionally biased region" description="Acidic residues" evidence="6">
    <location>
        <begin position="2186"/>
        <end position="2199"/>
    </location>
</feature>
<feature type="compositionally biased region" description="Low complexity" evidence="6">
    <location>
        <begin position="1688"/>
        <end position="1711"/>
    </location>
</feature>
<evidence type="ECO:0000256" key="1">
    <source>
        <dbReference type="ARBA" id="ARBA00004229"/>
    </source>
</evidence>
<dbReference type="Gene3D" id="3.30.70.330">
    <property type="match status" value="1"/>
</dbReference>
<keyword evidence="3" id="KW-0934">Plastid</keyword>
<keyword evidence="4" id="KW-0862">Zinc</keyword>
<evidence type="ECO:0000313" key="9">
    <source>
        <dbReference type="EMBL" id="OLP93494.1"/>
    </source>
</evidence>
<dbReference type="InterPro" id="IPR022796">
    <property type="entry name" value="Chloroa_b-bind"/>
</dbReference>
<dbReference type="SUPFAM" id="SSF103511">
    <property type="entry name" value="Chlorophyll a-b binding protein"/>
    <property type="match status" value="1"/>
</dbReference>
<keyword evidence="4" id="KW-0863">Zinc-finger</keyword>
<dbReference type="InterPro" id="IPR000504">
    <property type="entry name" value="RRM_dom"/>
</dbReference>
<evidence type="ECO:0000256" key="2">
    <source>
        <dbReference type="ARBA" id="ARBA00022528"/>
    </source>
</evidence>
<dbReference type="GO" id="GO:0008270">
    <property type="term" value="F:zinc ion binding"/>
    <property type="evidence" value="ECO:0007669"/>
    <property type="project" value="UniProtKB-KW"/>
</dbReference>
<comment type="caution">
    <text evidence="9">The sequence shown here is derived from an EMBL/GenBank/DDBJ whole genome shotgun (WGS) entry which is preliminary data.</text>
</comment>
<organism evidence="9 10">
    <name type="scientific">Symbiodinium microadriaticum</name>
    <name type="common">Dinoflagellate</name>
    <name type="synonym">Zooxanthella microadriatica</name>
    <dbReference type="NCBI Taxonomy" id="2951"/>
    <lineage>
        <taxon>Eukaryota</taxon>
        <taxon>Sar</taxon>
        <taxon>Alveolata</taxon>
        <taxon>Dinophyceae</taxon>
        <taxon>Suessiales</taxon>
        <taxon>Symbiodiniaceae</taxon>
        <taxon>Symbiodinium</taxon>
    </lineage>
</organism>
<keyword evidence="2" id="KW-0150">Chloroplast</keyword>
<feature type="region of interest" description="Disordered" evidence="6">
    <location>
        <begin position="324"/>
        <end position="358"/>
    </location>
</feature>
<feature type="domain" description="RING-type" evidence="7">
    <location>
        <begin position="1802"/>
        <end position="1852"/>
    </location>
</feature>
<feature type="compositionally biased region" description="Basic and acidic residues" evidence="6">
    <location>
        <begin position="325"/>
        <end position="350"/>
    </location>
</feature>
<dbReference type="Proteomes" id="UP000186817">
    <property type="component" value="Unassembled WGS sequence"/>
</dbReference>
<dbReference type="EMBL" id="LSRX01000578">
    <property type="protein sequence ID" value="OLP93494.1"/>
    <property type="molecule type" value="Genomic_DNA"/>
</dbReference>
<evidence type="ECO:0000256" key="3">
    <source>
        <dbReference type="ARBA" id="ARBA00022640"/>
    </source>
</evidence>
<dbReference type="PANTHER" id="PTHR33050">
    <property type="entry name" value="REVERSE TRANSCRIPTASE DOMAIN-CONTAINING PROTEIN"/>
    <property type="match status" value="1"/>
</dbReference>
<dbReference type="InterPro" id="IPR012677">
    <property type="entry name" value="Nucleotide-bd_a/b_plait_sf"/>
</dbReference>
<dbReference type="InterPro" id="IPR052055">
    <property type="entry name" value="Hepadnavirus_pol/RT"/>
</dbReference>
<evidence type="ECO:0000313" key="10">
    <source>
        <dbReference type="Proteomes" id="UP000186817"/>
    </source>
</evidence>
<feature type="region of interest" description="Disordered" evidence="6">
    <location>
        <begin position="680"/>
        <end position="719"/>
    </location>
</feature>
<protein>
    <submittedName>
        <fullName evidence="9">Fucoxanthin-chlorophyll a-c binding protein C, chloroplastic</fullName>
    </submittedName>
</protein>
<accession>A0A1Q9DE54</accession>
<dbReference type="PROSITE" id="PS50089">
    <property type="entry name" value="ZF_RING_2"/>
    <property type="match status" value="1"/>
</dbReference>
<name>A0A1Q9DE54_SYMMI</name>
<dbReference type="Gene3D" id="1.10.3460.10">
    <property type="entry name" value="Chlorophyll a/b binding protein domain"/>
    <property type="match status" value="1"/>
</dbReference>